<dbReference type="Gene3D" id="3.90.70.80">
    <property type="match status" value="1"/>
</dbReference>
<feature type="region of interest" description="Disordered" evidence="1">
    <location>
        <begin position="162"/>
        <end position="222"/>
    </location>
</feature>
<sequence>MNVAMESEILYINDDPCPHQVIPIPGDGSCLFHSLSFSIYGNIESSYDIRRAIVEHVVAHWNEMQLYTCDEHGDPYINADLYSTEMLKSTTYGSLCELKVAAALYPFTFEVYENGRLRGLFGGDPGKPVKRLRFSGSFLGGHYEVLLPYSTSSGLSPNNLLNKHTEYLPKKGGRPKKVNRGKPKTSKLSRSQQIREAAARYRQNTPEKRKKTLARYSSSHPEVNRASVVRYTASHLEVNRASVERYTASHPEVNRAAVARYTATHPEVNRAAVARYTATHPEKRREAAARYKDLHPDVNLESVRRKRLNEKLQFRLKNLEKFTQALTNKIQDRLEAEKLIKWVVHSRQQALVNFSKTIDRLKDKFKISLEKLNACPADSILHDKLEAFLGKSEHRNNQEPYYAQEAYKVFETKDKAIAIDNTGKAVFGNVKKHGKGLVWSCNDLCTLDENVIVQLRTIFENLANKTAVQYYALIEQEKLIEFLININTFKPHFPRLRTISREMYQIQSISNLLKDIDASLEKSDVEKIKKYGKQQNIGSIAMENEESHEILEDEVIDKHKAAFKSLKLKCLDTPKTECMSYAVKNVSERLQIPISVFNHRSINIYIDHTNMHEGRGLMLSLFVPPAPHAPVRHTPVTPRGKVPSSARRERRALSLYRSN</sequence>
<evidence type="ECO:0000256" key="1">
    <source>
        <dbReference type="SAM" id="MobiDB-lite"/>
    </source>
</evidence>
<feature type="domain" description="OTU" evidence="2">
    <location>
        <begin position="19"/>
        <end position="149"/>
    </location>
</feature>
<keyword evidence="4" id="KW-1185">Reference proteome</keyword>
<reference evidence="3" key="1">
    <citation type="submission" date="2021-12" db="EMBL/GenBank/DDBJ databases">
        <authorList>
            <person name="Martin H S."/>
        </authorList>
    </citation>
    <scope>NUCLEOTIDE SEQUENCE</scope>
</reference>
<dbReference type="InterPro" id="IPR003323">
    <property type="entry name" value="OTU_dom"/>
</dbReference>
<dbReference type="PROSITE" id="PS50802">
    <property type="entry name" value="OTU"/>
    <property type="match status" value="1"/>
</dbReference>
<evidence type="ECO:0000313" key="3">
    <source>
        <dbReference type="EMBL" id="CAH0716567.1"/>
    </source>
</evidence>
<evidence type="ECO:0000313" key="4">
    <source>
        <dbReference type="Proteomes" id="UP000838878"/>
    </source>
</evidence>
<dbReference type="OrthoDB" id="416437at2759"/>
<dbReference type="CDD" id="cd22757">
    <property type="entry name" value="OTU_P87_VP80-like"/>
    <property type="match status" value="1"/>
</dbReference>
<dbReference type="InterPro" id="IPR038765">
    <property type="entry name" value="Papain-like_cys_pep_sf"/>
</dbReference>
<accession>A0A8J9UMZ6</accession>
<feature type="region of interest" description="Disordered" evidence="1">
    <location>
        <begin position="628"/>
        <end position="659"/>
    </location>
</feature>
<protein>
    <recommendedName>
        <fullName evidence="2">OTU domain-containing protein</fullName>
    </recommendedName>
</protein>
<organism evidence="3 4">
    <name type="scientific">Brenthis ino</name>
    <name type="common">lesser marbled fritillary</name>
    <dbReference type="NCBI Taxonomy" id="405034"/>
    <lineage>
        <taxon>Eukaryota</taxon>
        <taxon>Metazoa</taxon>
        <taxon>Ecdysozoa</taxon>
        <taxon>Arthropoda</taxon>
        <taxon>Hexapoda</taxon>
        <taxon>Insecta</taxon>
        <taxon>Pterygota</taxon>
        <taxon>Neoptera</taxon>
        <taxon>Endopterygota</taxon>
        <taxon>Lepidoptera</taxon>
        <taxon>Glossata</taxon>
        <taxon>Ditrysia</taxon>
        <taxon>Papilionoidea</taxon>
        <taxon>Nymphalidae</taxon>
        <taxon>Heliconiinae</taxon>
        <taxon>Argynnini</taxon>
        <taxon>Brenthis</taxon>
    </lineage>
</organism>
<dbReference type="EMBL" id="OV170231">
    <property type="protein sequence ID" value="CAH0716567.1"/>
    <property type="molecule type" value="Genomic_DNA"/>
</dbReference>
<gene>
    <name evidence="3" type="ORF">BINO364_LOCUS3314</name>
</gene>
<name>A0A8J9UMZ6_9NEOP</name>
<proteinExistence type="predicted"/>
<feature type="non-terminal residue" evidence="3">
    <location>
        <position position="659"/>
    </location>
</feature>
<feature type="compositionally biased region" description="Basic residues" evidence="1">
    <location>
        <begin position="171"/>
        <end position="187"/>
    </location>
</feature>
<evidence type="ECO:0000259" key="2">
    <source>
        <dbReference type="PROSITE" id="PS50802"/>
    </source>
</evidence>
<dbReference type="Proteomes" id="UP000838878">
    <property type="component" value="Chromosome 11"/>
</dbReference>
<dbReference type="AlphaFoldDB" id="A0A8J9UMZ6"/>
<dbReference type="SUPFAM" id="SSF54001">
    <property type="entry name" value="Cysteine proteinases"/>
    <property type="match status" value="1"/>
</dbReference>